<accession>A0ABW4LB01</accession>
<dbReference type="EMBL" id="JBHUEA010000002">
    <property type="protein sequence ID" value="MFD1720304.1"/>
    <property type="molecule type" value="Genomic_DNA"/>
</dbReference>
<keyword evidence="10" id="KW-1185">Reference proteome</keyword>
<sequence>MTDPDAAPRRELADLLDALPPEHRVPDARARIRAANVAAGRRFAVLDDDPTGSQSVHDVALVTVLERPEYAAALAEPGAVAFLLTNSRGLLEPDAAALNEAVAGDLFALEAESGGEMALVSRSDSTLRGHVTAEVAALDGARRAAHGRGYDGVLLVPAFFEAGRLTVDDVHWVMGADGAVPAGESEFARDATFGYTARTLPGFLAERSGGAIDPADVATIPLAALREGGPDRVADILHGVSGGRFVVVNAASYADLEVVVLGLQQAESAGKRFLHRCGPSFVRALAGIEPALPLTPDRIPLSGGGGAHGLVVVGSHTAVTTRQLDAALARGGLVHVEVDASALAAEATADAVVDDAARRVREALATSDVVVSTSRALVREADAAGSLGVAQRISQGLVRLTEQVRETRPAWVIAKGGITSHDVMARGRGIRRGRVLGQVLPGAISVLLPDDAPAEVEGTPVVIFPGNVGGDTALADAIDLLRAAAARRDEATGG</sequence>
<dbReference type="Pfam" id="PF17042">
    <property type="entry name" value="NBD_C"/>
    <property type="match status" value="1"/>
</dbReference>
<evidence type="ECO:0000313" key="10">
    <source>
        <dbReference type="Proteomes" id="UP001597347"/>
    </source>
</evidence>
<evidence type="ECO:0000259" key="7">
    <source>
        <dbReference type="Pfam" id="PF07005"/>
    </source>
</evidence>
<dbReference type="Gene3D" id="3.40.50.10840">
    <property type="entry name" value="Putative sugar-binding, N-terminal domain"/>
    <property type="match status" value="1"/>
</dbReference>
<evidence type="ECO:0000256" key="3">
    <source>
        <dbReference type="ARBA" id="ARBA00022741"/>
    </source>
</evidence>
<evidence type="ECO:0000256" key="6">
    <source>
        <dbReference type="ARBA" id="ARBA00023277"/>
    </source>
</evidence>
<gene>
    <name evidence="9" type="ORF">ACFSBI_01980</name>
</gene>
<organism evidence="9 10">
    <name type="scientific">Amnibacterium endophyticum</name>
    <dbReference type="NCBI Taxonomy" id="2109337"/>
    <lineage>
        <taxon>Bacteria</taxon>
        <taxon>Bacillati</taxon>
        <taxon>Actinomycetota</taxon>
        <taxon>Actinomycetes</taxon>
        <taxon>Micrococcales</taxon>
        <taxon>Microbacteriaceae</taxon>
        <taxon>Amnibacterium</taxon>
    </lineage>
</organism>
<keyword evidence="6" id="KW-0119">Carbohydrate metabolism</keyword>
<dbReference type="InterPro" id="IPR031475">
    <property type="entry name" value="NBD_C"/>
</dbReference>
<proteinExistence type="inferred from homology"/>
<evidence type="ECO:0000313" key="9">
    <source>
        <dbReference type="EMBL" id="MFD1720304.1"/>
    </source>
</evidence>
<comment type="similarity">
    <text evidence="1">Belongs to the four-carbon acid sugar kinase family.</text>
</comment>
<keyword evidence="3" id="KW-0547">Nucleotide-binding</keyword>
<evidence type="ECO:0000256" key="1">
    <source>
        <dbReference type="ARBA" id="ARBA00005715"/>
    </source>
</evidence>
<keyword evidence="4 9" id="KW-0418">Kinase</keyword>
<evidence type="ECO:0000256" key="2">
    <source>
        <dbReference type="ARBA" id="ARBA00022679"/>
    </source>
</evidence>
<dbReference type="GO" id="GO:0016301">
    <property type="term" value="F:kinase activity"/>
    <property type="evidence" value="ECO:0007669"/>
    <property type="project" value="UniProtKB-KW"/>
</dbReference>
<keyword evidence="5" id="KW-0067">ATP-binding</keyword>
<dbReference type="Gene3D" id="3.40.980.20">
    <property type="entry name" value="Four-carbon acid sugar kinase, nucleotide binding domain"/>
    <property type="match status" value="1"/>
</dbReference>
<feature type="domain" description="Four-carbon acid sugar kinase nucleotide binding" evidence="8">
    <location>
        <begin position="310"/>
        <end position="474"/>
    </location>
</feature>
<dbReference type="SUPFAM" id="SSF142764">
    <property type="entry name" value="YgbK-like"/>
    <property type="match status" value="1"/>
</dbReference>
<dbReference type="InterPro" id="IPR042213">
    <property type="entry name" value="NBD_C_sf"/>
</dbReference>
<protein>
    <submittedName>
        <fullName evidence="9">Four-carbon acid sugar kinase family protein</fullName>
    </submittedName>
</protein>
<feature type="domain" description="Four-carbon acid sugar kinase N-terminal" evidence="7">
    <location>
        <begin position="44"/>
        <end position="285"/>
    </location>
</feature>
<dbReference type="InterPro" id="IPR037051">
    <property type="entry name" value="4-carb_acid_sugar_kinase_N_sf"/>
</dbReference>
<name>A0ABW4LB01_9MICO</name>
<reference evidence="10" key="1">
    <citation type="journal article" date="2019" name="Int. J. Syst. Evol. Microbiol.">
        <title>The Global Catalogue of Microorganisms (GCM) 10K type strain sequencing project: providing services to taxonomists for standard genome sequencing and annotation.</title>
        <authorList>
            <consortium name="The Broad Institute Genomics Platform"/>
            <consortium name="The Broad Institute Genome Sequencing Center for Infectious Disease"/>
            <person name="Wu L."/>
            <person name="Ma J."/>
        </authorList>
    </citation>
    <scope>NUCLEOTIDE SEQUENCE [LARGE SCALE GENOMIC DNA]</scope>
    <source>
        <strain evidence="10">CGMCC 1.12471</strain>
    </source>
</reference>
<comment type="caution">
    <text evidence="9">The sequence shown here is derived from an EMBL/GenBank/DDBJ whole genome shotgun (WGS) entry which is preliminary data.</text>
</comment>
<evidence type="ECO:0000256" key="4">
    <source>
        <dbReference type="ARBA" id="ARBA00022777"/>
    </source>
</evidence>
<dbReference type="Proteomes" id="UP001597347">
    <property type="component" value="Unassembled WGS sequence"/>
</dbReference>
<evidence type="ECO:0000256" key="5">
    <source>
        <dbReference type="ARBA" id="ARBA00022840"/>
    </source>
</evidence>
<dbReference type="RefSeq" id="WP_377931506.1">
    <property type="nucleotide sequence ID" value="NZ_JBHUEA010000002.1"/>
</dbReference>
<keyword evidence="2" id="KW-0808">Transferase</keyword>
<dbReference type="Pfam" id="PF07005">
    <property type="entry name" value="SBD_N"/>
    <property type="match status" value="1"/>
</dbReference>
<evidence type="ECO:0000259" key="8">
    <source>
        <dbReference type="Pfam" id="PF17042"/>
    </source>
</evidence>
<dbReference type="InterPro" id="IPR010737">
    <property type="entry name" value="4-carb_acid_sugar_kinase_N"/>
</dbReference>